<protein>
    <submittedName>
        <fullName evidence="1">Uncharacterized protein</fullName>
    </submittedName>
</protein>
<comment type="caution">
    <text evidence="1">The sequence shown here is derived from an EMBL/GenBank/DDBJ whole genome shotgun (WGS) entry which is preliminary data.</text>
</comment>
<evidence type="ECO:0000313" key="2">
    <source>
        <dbReference type="Proteomes" id="UP000706124"/>
    </source>
</evidence>
<dbReference type="EMBL" id="SRPO01000109">
    <property type="protein sequence ID" value="KAG5940694.1"/>
    <property type="molecule type" value="Genomic_DNA"/>
</dbReference>
<keyword evidence="2" id="KW-1185">Reference proteome</keyword>
<sequence length="256" mass="27698">MSLCKACEEPLVIRLDEDVEAEAPVEAETVADDLELRCGCHFHWECLMEQATSVASSFKCPSCDKYLAVTVAEASSASQSRESSGKASILARYSNEGGIQENLELMESLAEEAYLQNNPETRPARAFLVMCSAGDIAGAVDLLQDVSSEGHDIGSIVRYQDPLGDMKSGLHLSVETQQVGMVLTLLWLSSSLPAEDFPDLFLRSAEEKGLGRLGVQPGQDIRGLRDSQGRTAETLAKQNHGPVWKLLEAGALTPQE</sequence>
<proteinExistence type="predicted"/>
<dbReference type="Proteomes" id="UP000706124">
    <property type="component" value="Unassembled WGS sequence"/>
</dbReference>
<reference evidence="1 2" key="1">
    <citation type="journal article" date="2020" name="bioRxiv">
        <title>Whole genome comparisons of ergot fungi reveals the divergence and evolution of species within the genus Claviceps are the result of varying mechanisms driving genome evolution and host range expansion.</title>
        <authorList>
            <person name="Wyka S.A."/>
            <person name="Mondo S.J."/>
            <person name="Liu M."/>
            <person name="Dettman J."/>
            <person name="Nalam V."/>
            <person name="Broders K.D."/>
        </authorList>
    </citation>
    <scope>NUCLEOTIDE SEQUENCE [LARGE SCALE GENOMIC DNA]</scope>
    <source>
        <strain evidence="1 2">CCC 1485</strain>
    </source>
</reference>
<gene>
    <name evidence="1" type="ORF">E4U60_000339</name>
</gene>
<name>A0A9P7MEJ1_9HYPO</name>
<evidence type="ECO:0000313" key="1">
    <source>
        <dbReference type="EMBL" id="KAG5940694.1"/>
    </source>
</evidence>
<accession>A0A9P7MEJ1</accession>
<dbReference type="AlphaFoldDB" id="A0A9P7MEJ1"/>
<dbReference type="OrthoDB" id="46529at2759"/>
<organism evidence="1 2">
    <name type="scientific">Claviceps pazoutovae</name>
    <dbReference type="NCBI Taxonomy" id="1649127"/>
    <lineage>
        <taxon>Eukaryota</taxon>
        <taxon>Fungi</taxon>
        <taxon>Dikarya</taxon>
        <taxon>Ascomycota</taxon>
        <taxon>Pezizomycotina</taxon>
        <taxon>Sordariomycetes</taxon>
        <taxon>Hypocreomycetidae</taxon>
        <taxon>Hypocreales</taxon>
        <taxon>Clavicipitaceae</taxon>
        <taxon>Claviceps</taxon>
    </lineage>
</organism>